<feature type="region of interest" description="Disordered" evidence="1">
    <location>
        <begin position="1"/>
        <end position="70"/>
    </location>
</feature>
<comment type="caution">
    <text evidence="2">The sequence shown here is derived from an EMBL/GenBank/DDBJ whole genome shotgun (WGS) entry which is preliminary data.</text>
</comment>
<name>A0AAP0FZC5_9ASPA</name>
<accession>A0AAP0FZC5</accession>
<dbReference type="Proteomes" id="UP001418222">
    <property type="component" value="Unassembled WGS sequence"/>
</dbReference>
<gene>
    <name evidence="2" type="ORF">KSP39_PZI017970</name>
</gene>
<proteinExistence type="predicted"/>
<dbReference type="EMBL" id="JBBWWQ010000015">
    <property type="protein sequence ID" value="KAK8928256.1"/>
    <property type="molecule type" value="Genomic_DNA"/>
</dbReference>
<evidence type="ECO:0000313" key="2">
    <source>
        <dbReference type="EMBL" id="KAK8928256.1"/>
    </source>
</evidence>
<evidence type="ECO:0000256" key="1">
    <source>
        <dbReference type="SAM" id="MobiDB-lite"/>
    </source>
</evidence>
<dbReference type="AlphaFoldDB" id="A0AAP0FZC5"/>
<evidence type="ECO:0000313" key="3">
    <source>
        <dbReference type="Proteomes" id="UP001418222"/>
    </source>
</evidence>
<sequence length="70" mass="6765">MASPPPVSGRNADGEPSPPSGDSPSRVIETPLFESSIAGDSVTQPSDDGGNPAGGAAGYADGQPGQGDRA</sequence>
<protein>
    <submittedName>
        <fullName evidence="2">Uncharacterized protein</fullName>
    </submittedName>
</protein>
<feature type="compositionally biased region" description="Low complexity" evidence="1">
    <location>
        <begin position="58"/>
        <end position="70"/>
    </location>
</feature>
<organism evidence="2 3">
    <name type="scientific">Platanthera zijinensis</name>
    <dbReference type="NCBI Taxonomy" id="2320716"/>
    <lineage>
        <taxon>Eukaryota</taxon>
        <taxon>Viridiplantae</taxon>
        <taxon>Streptophyta</taxon>
        <taxon>Embryophyta</taxon>
        <taxon>Tracheophyta</taxon>
        <taxon>Spermatophyta</taxon>
        <taxon>Magnoliopsida</taxon>
        <taxon>Liliopsida</taxon>
        <taxon>Asparagales</taxon>
        <taxon>Orchidaceae</taxon>
        <taxon>Orchidoideae</taxon>
        <taxon>Orchideae</taxon>
        <taxon>Orchidinae</taxon>
        <taxon>Platanthera</taxon>
    </lineage>
</organism>
<reference evidence="2 3" key="1">
    <citation type="journal article" date="2022" name="Nat. Plants">
        <title>Genomes of leafy and leafless Platanthera orchids illuminate the evolution of mycoheterotrophy.</title>
        <authorList>
            <person name="Li M.H."/>
            <person name="Liu K.W."/>
            <person name="Li Z."/>
            <person name="Lu H.C."/>
            <person name="Ye Q.L."/>
            <person name="Zhang D."/>
            <person name="Wang J.Y."/>
            <person name="Li Y.F."/>
            <person name="Zhong Z.M."/>
            <person name="Liu X."/>
            <person name="Yu X."/>
            <person name="Liu D.K."/>
            <person name="Tu X.D."/>
            <person name="Liu B."/>
            <person name="Hao Y."/>
            <person name="Liao X.Y."/>
            <person name="Jiang Y.T."/>
            <person name="Sun W.H."/>
            <person name="Chen J."/>
            <person name="Chen Y.Q."/>
            <person name="Ai Y."/>
            <person name="Zhai J.W."/>
            <person name="Wu S.S."/>
            <person name="Zhou Z."/>
            <person name="Hsiao Y.Y."/>
            <person name="Wu W.L."/>
            <person name="Chen Y.Y."/>
            <person name="Lin Y.F."/>
            <person name="Hsu J.L."/>
            <person name="Li C.Y."/>
            <person name="Wang Z.W."/>
            <person name="Zhao X."/>
            <person name="Zhong W.Y."/>
            <person name="Ma X.K."/>
            <person name="Ma L."/>
            <person name="Huang J."/>
            <person name="Chen G.Z."/>
            <person name="Huang M.Z."/>
            <person name="Huang L."/>
            <person name="Peng D.H."/>
            <person name="Luo Y.B."/>
            <person name="Zou S.Q."/>
            <person name="Chen S.P."/>
            <person name="Lan S."/>
            <person name="Tsai W.C."/>
            <person name="Van de Peer Y."/>
            <person name="Liu Z.J."/>
        </authorList>
    </citation>
    <scope>NUCLEOTIDE SEQUENCE [LARGE SCALE GENOMIC DNA]</scope>
    <source>
        <strain evidence="2">Lor287</strain>
    </source>
</reference>
<keyword evidence="3" id="KW-1185">Reference proteome</keyword>